<keyword evidence="1" id="KW-0812">Transmembrane</keyword>
<sequence length="266" mass="30429">MDFWKDASDNETTTDASRWLLLMNHSTAKLGLSPFPPNLVAVAGPLNASLDYDIPNGTLVISDIFKPQQTPADLDRLVFGVVCVLAALWAAAWVTWTWWKFGSLLKPRVPPSQREDFDDENGMELPGHRAIIHDNPDYISSSAFHERFLRFYYDIGNEHEVPEKDPSKEAVEATDVEAVMALVQKMYEIDVELFGLQNALYVGDERREKLRQKRETILAEVARVAELWGDRRYLHVNNWQKEEWESVLAILDMLKDNGQAGPIRYP</sequence>
<evidence type="ECO:0000256" key="1">
    <source>
        <dbReference type="SAM" id="Phobius"/>
    </source>
</evidence>
<accession>A0AAN6WX48</accession>
<evidence type="ECO:0000313" key="2">
    <source>
        <dbReference type="EMBL" id="KAK4188117.1"/>
    </source>
</evidence>
<organism evidence="2 3">
    <name type="scientific">Podospora australis</name>
    <dbReference type="NCBI Taxonomy" id="1536484"/>
    <lineage>
        <taxon>Eukaryota</taxon>
        <taxon>Fungi</taxon>
        <taxon>Dikarya</taxon>
        <taxon>Ascomycota</taxon>
        <taxon>Pezizomycotina</taxon>
        <taxon>Sordariomycetes</taxon>
        <taxon>Sordariomycetidae</taxon>
        <taxon>Sordariales</taxon>
        <taxon>Podosporaceae</taxon>
        <taxon>Podospora</taxon>
    </lineage>
</organism>
<protein>
    <submittedName>
        <fullName evidence="2">Uncharacterized protein</fullName>
    </submittedName>
</protein>
<evidence type="ECO:0000313" key="3">
    <source>
        <dbReference type="Proteomes" id="UP001302126"/>
    </source>
</evidence>
<proteinExistence type="predicted"/>
<feature type="transmembrane region" description="Helical" evidence="1">
    <location>
        <begin position="77"/>
        <end position="99"/>
    </location>
</feature>
<keyword evidence="1" id="KW-1133">Transmembrane helix</keyword>
<keyword evidence="3" id="KW-1185">Reference proteome</keyword>
<reference evidence="2" key="2">
    <citation type="submission" date="2023-05" db="EMBL/GenBank/DDBJ databases">
        <authorList>
            <consortium name="Lawrence Berkeley National Laboratory"/>
            <person name="Steindorff A."/>
            <person name="Hensen N."/>
            <person name="Bonometti L."/>
            <person name="Westerberg I."/>
            <person name="Brannstrom I.O."/>
            <person name="Guillou S."/>
            <person name="Cros-Aarteil S."/>
            <person name="Calhoun S."/>
            <person name="Haridas S."/>
            <person name="Kuo A."/>
            <person name="Mondo S."/>
            <person name="Pangilinan J."/>
            <person name="Riley R."/>
            <person name="Labutti K."/>
            <person name="Andreopoulos B."/>
            <person name="Lipzen A."/>
            <person name="Chen C."/>
            <person name="Yanf M."/>
            <person name="Daum C."/>
            <person name="Ng V."/>
            <person name="Clum A."/>
            <person name="Ohm R."/>
            <person name="Martin F."/>
            <person name="Silar P."/>
            <person name="Natvig D."/>
            <person name="Lalanne C."/>
            <person name="Gautier V."/>
            <person name="Ament-Velasquez S.L."/>
            <person name="Kruys A."/>
            <person name="Hutchinson M.I."/>
            <person name="Powell A.J."/>
            <person name="Barry K."/>
            <person name="Miller A.N."/>
            <person name="Grigoriev I.V."/>
            <person name="Debuchy R."/>
            <person name="Gladieux P."/>
            <person name="Thoren M.H."/>
            <person name="Johannesson H."/>
        </authorList>
    </citation>
    <scope>NUCLEOTIDE SEQUENCE</scope>
    <source>
        <strain evidence="2">PSN309</strain>
    </source>
</reference>
<dbReference type="EMBL" id="MU864392">
    <property type="protein sequence ID" value="KAK4188117.1"/>
    <property type="molecule type" value="Genomic_DNA"/>
</dbReference>
<gene>
    <name evidence="2" type="ORF">QBC35DRAFT_211408</name>
</gene>
<name>A0AAN6WX48_9PEZI</name>
<dbReference type="AlphaFoldDB" id="A0AAN6WX48"/>
<keyword evidence="1" id="KW-0472">Membrane</keyword>
<comment type="caution">
    <text evidence="2">The sequence shown here is derived from an EMBL/GenBank/DDBJ whole genome shotgun (WGS) entry which is preliminary data.</text>
</comment>
<reference evidence="2" key="1">
    <citation type="journal article" date="2023" name="Mol. Phylogenet. Evol.">
        <title>Genome-scale phylogeny and comparative genomics of the fungal order Sordariales.</title>
        <authorList>
            <person name="Hensen N."/>
            <person name="Bonometti L."/>
            <person name="Westerberg I."/>
            <person name="Brannstrom I.O."/>
            <person name="Guillou S."/>
            <person name="Cros-Aarteil S."/>
            <person name="Calhoun S."/>
            <person name="Haridas S."/>
            <person name="Kuo A."/>
            <person name="Mondo S."/>
            <person name="Pangilinan J."/>
            <person name="Riley R."/>
            <person name="LaButti K."/>
            <person name="Andreopoulos B."/>
            <person name="Lipzen A."/>
            <person name="Chen C."/>
            <person name="Yan M."/>
            <person name="Daum C."/>
            <person name="Ng V."/>
            <person name="Clum A."/>
            <person name="Steindorff A."/>
            <person name="Ohm R.A."/>
            <person name="Martin F."/>
            <person name="Silar P."/>
            <person name="Natvig D.O."/>
            <person name="Lalanne C."/>
            <person name="Gautier V."/>
            <person name="Ament-Velasquez S.L."/>
            <person name="Kruys A."/>
            <person name="Hutchinson M.I."/>
            <person name="Powell A.J."/>
            <person name="Barry K."/>
            <person name="Miller A.N."/>
            <person name="Grigoriev I.V."/>
            <person name="Debuchy R."/>
            <person name="Gladieux P."/>
            <person name="Hiltunen Thoren M."/>
            <person name="Johannesson H."/>
        </authorList>
    </citation>
    <scope>NUCLEOTIDE SEQUENCE</scope>
    <source>
        <strain evidence="2">PSN309</strain>
    </source>
</reference>
<dbReference type="Proteomes" id="UP001302126">
    <property type="component" value="Unassembled WGS sequence"/>
</dbReference>